<organism evidence="2 3">
    <name type="scientific">Mucilaginibacter gynuensis</name>
    <dbReference type="NCBI Taxonomy" id="1302236"/>
    <lineage>
        <taxon>Bacteria</taxon>
        <taxon>Pseudomonadati</taxon>
        <taxon>Bacteroidota</taxon>
        <taxon>Sphingobacteriia</taxon>
        <taxon>Sphingobacteriales</taxon>
        <taxon>Sphingobacteriaceae</taxon>
        <taxon>Mucilaginibacter</taxon>
    </lineage>
</organism>
<feature type="transmembrane region" description="Helical" evidence="1">
    <location>
        <begin position="6"/>
        <end position="25"/>
    </location>
</feature>
<proteinExistence type="predicted"/>
<protein>
    <recommendedName>
        <fullName evidence="4">DUF2752 domain-containing protein</fullName>
    </recommendedName>
</protein>
<name>A0ABP8GB37_9SPHI</name>
<keyword evidence="1" id="KW-0812">Transmembrane</keyword>
<evidence type="ECO:0000256" key="1">
    <source>
        <dbReference type="SAM" id="Phobius"/>
    </source>
</evidence>
<dbReference type="Proteomes" id="UP001500582">
    <property type="component" value="Unassembled WGS sequence"/>
</dbReference>
<gene>
    <name evidence="2" type="ORF">GCM10023149_20390</name>
</gene>
<sequence>MIQHAFIIALIVLFIHACSWKGMIFDGIKKIIEPKGMLYKPIYGCPICMTPYYGAIIYLLFFNTSFVDGLLTVATASGLSVISVILIDIKDGICKPNAE</sequence>
<evidence type="ECO:0008006" key="4">
    <source>
        <dbReference type="Google" id="ProtNLM"/>
    </source>
</evidence>
<accession>A0ABP8GB37</accession>
<reference evidence="3" key="1">
    <citation type="journal article" date="2019" name="Int. J. Syst. Evol. Microbiol.">
        <title>The Global Catalogue of Microorganisms (GCM) 10K type strain sequencing project: providing services to taxonomists for standard genome sequencing and annotation.</title>
        <authorList>
            <consortium name="The Broad Institute Genomics Platform"/>
            <consortium name="The Broad Institute Genome Sequencing Center for Infectious Disease"/>
            <person name="Wu L."/>
            <person name="Ma J."/>
        </authorList>
    </citation>
    <scope>NUCLEOTIDE SEQUENCE [LARGE SCALE GENOMIC DNA]</scope>
    <source>
        <strain evidence="3">JCM 17705</strain>
    </source>
</reference>
<evidence type="ECO:0000313" key="2">
    <source>
        <dbReference type="EMBL" id="GAA4320884.1"/>
    </source>
</evidence>
<feature type="transmembrane region" description="Helical" evidence="1">
    <location>
        <begin position="37"/>
        <end position="60"/>
    </location>
</feature>
<keyword evidence="3" id="KW-1185">Reference proteome</keyword>
<keyword evidence="1" id="KW-1133">Transmembrane helix</keyword>
<keyword evidence="1" id="KW-0472">Membrane</keyword>
<evidence type="ECO:0000313" key="3">
    <source>
        <dbReference type="Proteomes" id="UP001500582"/>
    </source>
</evidence>
<comment type="caution">
    <text evidence="2">The sequence shown here is derived from an EMBL/GenBank/DDBJ whole genome shotgun (WGS) entry which is preliminary data.</text>
</comment>
<dbReference type="RefSeq" id="WP_345210953.1">
    <property type="nucleotide sequence ID" value="NZ_BAABFT010000004.1"/>
</dbReference>
<feature type="transmembrane region" description="Helical" evidence="1">
    <location>
        <begin position="66"/>
        <end position="87"/>
    </location>
</feature>
<dbReference type="EMBL" id="BAABFT010000004">
    <property type="protein sequence ID" value="GAA4320884.1"/>
    <property type="molecule type" value="Genomic_DNA"/>
</dbReference>